<dbReference type="InterPro" id="IPR000415">
    <property type="entry name" value="Nitroreductase-like"/>
</dbReference>
<dbReference type="EMBL" id="VCKW01000067">
    <property type="protein sequence ID" value="TMR01092.1"/>
    <property type="molecule type" value="Genomic_DNA"/>
</dbReference>
<dbReference type="PANTHER" id="PTHR43543:SF1">
    <property type="entry name" value="MALONIC SEMIALDEHYDE REDUCTASE RUTE-RELATED"/>
    <property type="match status" value="1"/>
</dbReference>
<dbReference type="OrthoDB" id="9784375at2"/>
<name>A0A5C4JDP6_9ACTN</name>
<accession>A0A5C4JDP6</accession>
<dbReference type="NCBIfam" id="NF003768">
    <property type="entry name" value="PRK05365.1"/>
    <property type="match status" value="1"/>
</dbReference>
<sequence length="203" mass="22922">MNATAPDALADQVLERLFTGARTANRFVRRPVPDRLLRELYDLVKFGPTASNLCPARFTFVRGRVAKERLLRALEPGNVERTREAPVTVIVGWDEDFHLRAPDLFPGRPDLVARHAGDERKDIRREVAFRNSSLQGAYMIIAARALGLDCGPMSGFDPEVIERDFFPDRKTRVNFLCNLGFADRAAQFPRLPRLPFEDACALV</sequence>
<dbReference type="Gene3D" id="3.40.109.10">
    <property type="entry name" value="NADH Oxidase"/>
    <property type="match status" value="1"/>
</dbReference>
<protein>
    <submittedName>
        <fullName evidence="2">Malonic semialdehyde reductase</fullName>
        <ecNumber evidence="2">1.1.1.298</ecNumber>
    </submittedName>
</protein>
<gene>
    <name evidence="2" type="ORF">ETD83_15350</name>
</gene>
<evidence type="ECO:0000259" key="1">
    <source>
        <dbReference type="Pfam" id="PF00881"/>
    </source>
</evidence>
<comment type="caution">
    <text evidence="2">The sequence shown here is derived from an EMBL/GenBank/DDBJ whole genome shotgun (WGS) entry which is preliminary data.</text>
</comment>
<evidence type="ECO:0000313" key="2">
    <source>
        <dbReference type="EMBL" id="TMR01092.1"/>
    </source>
</evidence>
<dbReference type="GO" id="GO:0035527">
    <property type="term" value="F:3-hydroxypropionate dehydrogenase (NADP+) activity"/>
    <property type="evidence" value="ECO:0007669"/>
    <property type="project" value="UniProtKB-EC"/>
</dbReference>
<feature type="domain" description="Nitroreductase" evidence="1">
    <location>
        <begin position="22"/>
        <end position="164"/>
    </location>
</feature>
<proteinExistence type="predicted"/>
<dbReference type="SUPFAM" id="SSF55469">
    <property type="entry name" value="FMN-dependent nitroreductase-like"/>
    <property type="match status" value="1"/>
</dbReference>
<dbReference type="Proteomes" id="UP000309174">
    <property type="component" value="Unassembled WGS sequence"/>
</dbReference>
<dbReference type="AlphaFoldDB" id="A0A5C4JDP6"/>
<reference evidence="2 3" key="1">
    <citation type="submission" date="2019-05" db="EMBL/GenBank/DDBJ databases">
        <title>Draft genome sequence of Actinomadura sp. 14C53.</title>
        <authorList>
            <person name="Saricaoglu S."/>
            <person name="Isik K."/>
        </authorList>
    </citation>
    <scope>NUCLEOTIDE SEQUENCE [LARGE SCALE GENOMIC DNA]</scope>
    <source>
        <strain evidence="2 3">14C53</strain>
    </source>
</reference>
<dbReference type="Pfam" id="PF00881">
    <property type="entry name" value="Nitroreductase"/>
    <property type="match status" value="1"/>
</dbReference>
<dbReference type="PANTHER" id="PTHR43543">
    <property type="entry name" value="MALONIC SEMIALDEHYDE REDUCTASE RUTE-RELATED"/>
    <property type="match status" value="1"/>
</dbReference>
<dbReference type="EC" id="1.1.1.298" evidence="2"/>
<keyword evidence="2" id="KW-0560">Oxidoreductase</keyword>
<keyword evidence="3" id="KW-1185">Reference proteome</keyword>
<evidence type="ECO:0000313" key="3">
    <source>
        <dbReference type="Proteomes" id="UP000309174"/>
    </source>
</evidence>
<dbReference type="InterPro" id="IPR029479">
    <property type="entry name" value="Nitroreductase"/>
</dbReference>
<organism evidence="2 3">
    <name type="scientific">Actinomadura soli</name>
    <dbReference type="NCBI Taxonomy" id="2508997"/>
    <lineage>
        <taxon>Bacteria</taxon>
        <taxon>Bacillati</taxon>
        <taxon>Actinomycetota</taxon>
        <taxon>Actinomycetes</taxon>
        <taxon>Streptosporangiales</taxon>
        <taxon>Thermomonosporaceae</taxon>
        <taxon>Actinomadura</taxon>
    </lineage>
</organism>
<dbReference type="InterPro" id="IPR050461">
    <property type="entry name" value="Nitroreductase_HadB/RutE"/>
</dbReference>